<dbReference type="EMBL" id="HBER01057682">
    <property type="protein sequence ID" value="CAD8553512.1"/>
    <property type="molecule type" value="Transcribed_RNA"/>
</dbReference>
<sequence length="201" mass="22669">MPSHTSKGFANLQNGDCLPHALGLATQYLLNRKVTRDAEHISLASQLRVLLHRHINDHWLEEPGLGPAMAWSQIVTLAHNTSVSEQERAQFGEWGSDAEQQRMRWHAERDGMYCGLPELLAFVECLRLARVHTSLRVWRQVRGVLQLSTRVPEPAVEQTPSGRFVVLDLQLTGELDSANAHYKLLQAGSLRDGVPKKRKRS</sequence>
<reference evidence="1" key="1">
    <citation type="submission" date="2021-01" db="EMBL/GenBank/DDBJ databases">
        <authorList>
            <person name="Corre E."/>
            <person name="Pelletier E."/>
            <person name="Niang G."/>
            <person name="Scheremetjew M."/>
            <person name="Finn R."/>
            <person name="Kale V."/>
            <person name="Holt S."/>
            <person name="Cochrane G."/>
            <person name="Meng A."/>
            <person name="Brown T."/>
            <person name="Cohen L."/>
        </authorList>
    </citation>
    <scope>NUCLEOTIDE SEQUENCE</scope>
    <source>
        <strain evidence="1">RCC1130</strain>
    </source>
</reference>
<proteinExistence type="predicted"/>
<evidence type="ECO:0000313" key="1">
    <source>
        <dbReference type="EMBL" id="CAD8553512.1"/>
    </source>
</evidence>
<gene>
    <name evidence="1" type="ORF">CLEP1334_LOCUS28803</name>
</gene>
<name>A0A7S0JJ82_9EUKA</name>
<dbReference type="AlphaFoldDB" id="A0A7S0JJ82"/>
<protein>
    <recommendedName>
        <fullName evidence="2">OTU domain-containing protein</fullName>
    </recommendedName>
</protein>
<organism evidence="1">
    <name type="scientific">Calcidiscus leptoporus</name>
    <dbReference type="NCBI Taxonomy" id="127549"/>
    <lineage>
        <taxon>Eukaryota</taxon>
        <taxon>Haptista</taxon>
        <taxon>Haptophyta</taxon>
        <taxon>Prymnesiophyceae</taxon>
        <taxon>Coccolithales</taxon>
        <taxon>Calcidiscaceae</taxon>
        <taxon>Calcidiscus</taxon>
    </lineage>
</organism>
<accession>A0A7S0JJ82</accession>
<evidence type="ECO:0008006" key="2">
    <source>
        <dbReference type="Google" id="ProtNLM"/>
    </source>
</evidence>